<dbReference type="EMBL" id="JAPMOS010000008">
    <property type="protein sequence ID" value="KAJ4461255.1"/>
    <property type="molecule type" value="Genomic_DNA"/>
</dbReference>
<evidence type="ECO:0000313" key="2">
    <source>
        <dbReference type="Proteomes" id="UP001141327"/>
    </source>
</evidence>
<protein>
    <submittedName>
        <fullName evidence="1">Uncharacterized protein</fullName>
    </submittedName>
</protein>
<dbReference type="Proteomes" id="UP001141327">
    <property type="component" value="Unassembled WGS sequence"/>
</dbReference>
<sequence length="172" mass="18984">MNFTHPALIRRNPIVSTEGITYQPKSVTQSDFVPPVGIDPSKPCYADVHECPKDLLFTHGEPTQPKTSLVSMKTLCERSIRPEQAIAVDPSVLGDQLGTSTRSLRPQPQMQAPLETEFSVTSRTYGATRSRSIDPPEHHSTKGTFTRALNANFHNTDLRGGFQLKVSPFAPK</sequence>
<reference evidence="1" key="1">
    <citation type="journal article" date="2022" name="bioRxiv">
        <title>Genomics of Preaxostyla Flagellates Illuminates Evolutionary Transitions and the Path Towards Mitochondrial Loss.</title>
        <authorList>
            <person name="Novak L.V.F."/>
            <person name="Treitli S.C."/>
            <person name="Pyrih J."/>
            <person name="Halakuc P."/>
            <person name="Pipaliya S.V."/>
            <person name="Vacek V."/>
            <person name="Brzon O."/>
            <person name="Soukal P."/>
            <person name="Eme L."/>
            <person name="Dacks J.B."/>
            <person name="Karnkowska A."/>
            <person name="Elias M."/>
            <person name="Hampl V."/>
        </authorList>
    </citation>
    <scope>NUCLEOTIDE SEQUENCE</scope>
    <source>
        <strain evidence="1">RCP-MX</strain>
    </source>
</reference>
<accession>A0ABQ8UUN0</accession>
<organism evidence="1 2">
    <name type="scientific">Paratrimastix pyriformis</name>
    <dbReference type="NCBI Taxonomy" id="342808"/>
    <lineage>
        <taxon>Eukaryota</taxon>
        <taxon>Metamonada</taxon>
        <taxon>Preaxostyla</taxon>
        <taxon>Paratrimastigidae</taxon>
        <taxon>Paratrimastix</taxon>
    </lineage>
</organism>
<evidence type="ECO:0000313" key="1">
    <source>
        <dbReference type="EMBL" id="KAJ4461255.1"/>
    </source>
</evidence>
<comment type="caution">
    <text evidence="1">The sequence shown here is derived from an EMBL/GenBank/DDBJ whole genome shotgun (WGS) entry which is preliminary data.</text>
</comment>
<gene>
    <name evidence="1" type="ORF">PAPYR_2287</name>
</gene>
<keyword evidence="2" id="KW-1185">Reference proteome</keyword>
<proteinExistence type="predicted"/>
<name>A0ABQ8UUN0_9EUKA</name>